<dbReference type="EMBL" id="LFWA01000002">
    <property type="protein sequence ID" value="KTW32497.1"/>
    <property type="molecule type" value="Genomic_DNA"/>
</dbReference>
<dbReference type="GO" id="GO:0008097">
    <property type="term" value="F:5S rRNA binding"/>
    <property type="evidence" value="ECO:0007669"/>
    <property type="project" value="TreeGrafter"/>
</dbReference>
<keyword evidence="7" id="KW-1185">Reference proteome</keyword>
<evidence type="ECO:0000256" key="4">
    <source>
        <dbReference type="ARBA" id="ARBA00023242"/>
    </source>
</evidence>
<keyword evidence="4 5" id="KW-0539">Nucleus</keyword>
<dbReference type="GO" id="GO:0000027">
    <property type="term" value="P:ribosomal large subunit assembly"/>
    <property type="evidence" value="ECO:0007669"/>
    <property type="project" value="UniProtKB-UniRule"/>
</dbReference>
<dbReference type="InterPro" id="IPR011687">
    <property type="entry name" value="Nop53/GLTSCR2"/>
</dbReference>
<evidence type="ECO:0000256" key="5">
    <source>
        <dbReference type="PIRNR" id="PIRNR017302"/>
    </source>
</evidence>
<dbReference type="AlphaFoldDB" id="A0A0W4ZVU9"/>
<dbReference type="GO" id="GO:0005654">
    <property type="term" value="C:nucleoplasm"/>
    <property type="evidence" value="ECO:0007669"/>
    <property type="project" value="UniProtKB-SubCell"/>
</dbReference>
<comment type="similarity">
    <text evidence="1 5">Belongs to the NOP53 family.</text>
</comment>
<organism evidence="6 7">
    <name type="scientific">Pneumocystis jirovecii (strain RU7)</name>
    <name type="common">Human pneumocystis pneumonia agent</name>
    <dbReference type="NCBI Taxonomy" id="1408657"/>
    <lineage>
        <taxon>Eukaryota</taxon>
        <taxon>Fungi</taxon>
        <taxon>Dikarya</taxon>
        <taxon>Ascomycota</taxon>
        <taxon>Taphrinomycotina</taxon>
        <taxon>Pneumocystomycetes</taxon>
        <taxon>Pneumocystaceae</taxon>
        <taxon>Pneumocystis</taxon>
    </lineage>
</organism>
<dbReference type="Proteomes" id="UP000053447">
    <property type="component" value="Unassembled WGS sequence"/>
</dbReference>
<dbReference type="RefSeq" id="XP_018231189.1">
    <property type="nucleotide sequence ID" value="XM_018372853.1"/>
</dbReference>
<comment type="function">
    <text evidence="5">May play a role in ribosome biogenesis.</text>
</comment>
<dbReference type="STRING" id="1408657.A0A0W4ZVU9"/>
<name>A0A0W4ZVU9_PNEJ7</name>
<dbReference type="GO" id="GO:0005730">
    <property type="term" value="C:nucleolus"/>
    <property type="evidence" value="ECO:0007669"/>
    <property type="project" value="UniProtKB-SubCell"/>
</dbReference>
<reference evidence="7" key="1">
    <citation type="journal article" date="2016" name="Nat. Commun.">
        <title>Genome analysis of three Pneumocystis species reveals adaptation mechanisms to life exclusively in mammalian hosts.</title>
        <authorList>
            <person name="Ma L."/>
            <person name="Chen Z."/>
            <person name="Huang D.W."/>
            <person name="Kutty G."/>
            <person name="Ishihara M."/>
            <person name="Wang H."/>
            <person name="Abouelleil A."/>
            <person name="Bishop L."/>
            <person name="Davey E."/>
            <person name="Deng R."/>
            <person name="Deng X."/>
            <person name="Fan L."/>
            <person name="Fantoni G."/>
            <person name="Fitzgerald M."/>
            <person name="Gogineni E."/>
            <person name="Goldberg J.M."/>
            <person name="Handley G."/>
            <person name="Hu X."/>
            <person name="Huber C."/>
            <person name="Jiao X."/>
            <person name="Jones K."/>
            <person name="Levin J.Z."/>
            <person name="Liu Y."/>
            <person name="Macdonald P."/>
            <person name="Melnikov A."/>
            <person name="Raley C."/>
            <person name="Sassi M."/>
            <person name="Sherman B.T."/>
            <person name="Song X."/>
            <person name="Sykes S."/>
            <person name="Tran B."/>
            <person name="Walsh L."/>
            <person name="Xia Y."/>
            <person name="Yang J."/>
            <person name="Young S."/>
            <person name="Zeng Q."/>
            <person name="Zheng X."/>
            <person name="Stephens R."/>
            <person name="Nusbaum C."/>
            <person name="Birren B.W."/>
            <person name="Azadi P."/>
            <person name="Lempicki R.A."/>
            <person name="Cuomo C.A."/>
            <person name="Kovacs J.A."/>
        </authorList>
    </citation>
    <scope>NUCLEOTIDE SEQUENCE [LARGE SCALE GENOMIC DNA]</scope>
    <source>
        <strain evidence="7">RU7</strain>
    </source>
</reference>
<evidence type="ECO:0000256" key="1">
    <source>
        <dbReference type="ARBA" id="ARBA00008838"/>
    </source>
</evidence>
<accession>A0A0W4ZVU9</accession>
<evidence type="ECO:0000313" key="6">
    <source>
        <dbReference type="EMBL" id="KTW32497.1"/>
    </source>
</evidence>
<gene>
    <name evidence="6" type="ORF">T551_00587</name>
</gene>
<comment type="subcellular location">
    <subcellularLocation>
        <location evidence="5">Nucleus</location>
        <location evidence="5">Nucleolus</location>
    </subcellularLocation>
    <subcellularLocation>
        <location evidence="5">Nucleus</location>
        <location evidence="5">Nucleoplasm</location>
    </subcellularLocation>
</comment>
<dbReference type="OrthoDB" id="5072at2759"/>
<dbReference type="PIRSF" id="PIRSF017302">
    <property type="entry name" value="Gltscr2"/>
    <property type="match status" value="1"/>
</dbReference>
<evidence type="ECO:0000256" key="3">
    <source>
        <dbReference type="ARBA" id="ARBA00022517"/>
    </source>
</evidence>
<proteinExistence type="inferred from homology"/>
<protein>
    <recommendedName>
        <fullName evidence="2 5">Ribosome biogenesis protein NOP53</fullName>
    </recommendedName>
</protein>
<comment type="caution">
    <text evidence="6">The sequence shown here is derived from an EMBL/GenBank/DDBJ whole genome shotgun (WGS) entry which is preliminary data.</text>
</comment>
<dbReference type="PANTHER" id="PTHR14211">
    <property type="entry name" value="GLIOMA SUPPRESSOR CANDIDATE REGION GENE 2"/>
    <property type="match status" value="1"/>
</dbReference>
<dbReference type="PANTHER" id="PTHR14211:SF7">
    <property type="entry name" value="RIBOSOME BIOGENESIS PROTEIN NOP53"/>
    <property type="match status" value="1"/>
</dbReference>
<dbReference type="Pfam" id="PF07767">
    <property type="entry name" value="Nop53"/>
    <property type="match status" value="2"/>
</dbReference>
<dbReference type="VEuPathDB" id="FungiDB:T551_00587"/>
<dbReference type="GO" id="GO:0006364">
    <property type="term" value="P:rRNA processing"/>
    <property type="evidence" value="ECO:0007669"/>
    <property type="project" value="TreeGrafter"/>
</dbReference>
<dbReference type="GeneID" id="28939108"/>
<evidence type="ECO:0000313" key="7">
    <source>
        <dbReference type="Proteomes" id="UP000053447"/>
    </source>
</evidence>
<sequence>MKFLQPSRKSKSWQKSINLNLLEQGLEEFLEGEINGYVISKIPDERLFFVDLEGDTNVYGRPELGKFLKADKILFNDFSISIFSHLFKKCIKNTINKLKYKKWTCQGILNSEEIKSRKPSLKFNNGLNNVEILKNEMSSEKLEFYDIWESDHNFQSLSFFSYLYQQNRLKALSTLLCKSFFITNDAFNLKVVDTRLSYNPLFVEFKKLLENEMSKVFSKEIKNDQKKNTSNILNCGFVVNNAIEDSFKNTSFRGKIDSYVIRKAVKKIEKQRKKELQKKEEDGYNRKEQHKKQIRDLSSINKILKSTEEKTDIQKLTNINNFKHRVICKRKRREYSLTVSPLEIQSSDELTKSFRLFKPQGNMFTDRFIILQERGFIEPRFPVVSHRKYSQFYAEKWSYKGFKL</sequence>
<evidence type="ECO:0000256" key="2">
    <source>
        <dbReference type="ARBA" id="ARBA00018339"/>
    </source>
</evidence>
<keyword evidence="3 5" id="KW-0690">Ribosome biogenesis</keyword>